<dbReference type="EMBL" id="JAINUF010000004">
    <property type="protein sequence ID" value="KAJ8362812.1"/>
    <property type="molecule type" value="Genomic_DNA"/>
</dbReference>
<dbReference type="PANTHER" id="PTHR24300">
    <property type="entry name" value="CYTOCHROME P450 508A4-RELATED"/>
    <property type="match status" value="1"/>
</dbReference>
<sequence length="174" mass="19738">MYGSRFDYADPAFQQMVNRSKEFVRLAGSAEILLYNMFPWLRWCCGRWLVKRTQILEHTDNVIEEIKGLAQGLKDTLNPQDLRGFVDSFLVRQQRESDQPGSYFHNNNLIITVCNMFAAGTDTTGTTLRWGLLLMAKYPPHTGPGSGGAESGHWGTGTQVEDRRDLPLHRCCDP</sequence>
<keyword evidence="3" id="KW-0408">Iron</keyword>
<evidence type="ECO:0000256" key="3">
    <source>
        <dbReference type="ARBA" id="ARBA00023004"/>
    </source>
</evidence>
<dbReference type="GO" id="GO:0006805">
    <property type="term" value="P:xenobiotic metabolic process"/>
    <property type="evidence" value="ECO:0007669"/>
    <property type="project" value="TreeGrafter"/>
</dbReference>
<comment type="caution">
    <text evidence="4">The sequence shown here is derived from an EMBL/GenBank/DDBJ whole genome shotgun (WGS) entry which is preliminary data.</text>
</comment>
<keyword evidence="2" id="KW-0479">Metal-binding</keyword>
<evidence type="ECO:0000256" key="1">
    <source>
        <dbReference type="ARBA" id="ARBA00010617"/>
    </source>
</evidence>
<accession>A0A9Q1FMT6</accession>
<comment type="similarity">
    <text evidence="1">Belongs to the cytochrome P450 family.</text>
</comment>
<dbReference type="OrthoDB" id="2789670at2759"/>
<organism evidence="4 5">
    <name type="scientific">Synaphobranchus kaupii</name>
    <name type="common">Kaup's arrowtooth eel</name>
    <dbReference type="NCBI Taxonomy" id="118154"/>
    <lineage>
        <taxon>Eukaryota</taxon>
        <taxon>Metazoa</taxon>
        <taxon>Chordata</taxon>
        <taxon>Craniata</taxon>
        <taxon>Vertebrata</taxon>
        <taxon>Euteleostomi</taxon>
        <taxon>Actinopterygii</taxon>
        <taxon>Neopterygii</taxon>
        <taxon>Teleostei</taxon>
        <taxon>Anguilliformes</taxon>
        <taxon>Synaphobranchidae</taxon>
        <taxon>Synaphobranchus</taxon>
    </lineage>
</organism>
<dbReference type="GO" id="GO:0005737">
    <property type="term" value="C:cytoplasm"/>
    <property type="evidence" value="ECO:0007669"/>
    <property type="project" value="TreeGrafter"/>
</dbReference>
<dbReference type="GO" id="GO:0006082">
    <property type="term" value="P:organic acid metabolic process"/>
    <property type="evidence" value="ECO:0007669"/>
    <property type="project" value="TreeGrafter"/>
</dbReference>
<dbReference type="PANTHER" id="PTHR24300:SF319">
    <property type="entry name" value="CYTOCHROME P450, FAMILY 2, SUBFAMILY AC, POLYPEPTIDE 1"/>
    <property type="match status" value="1"/>
</dbReference>
<dbReference type="SUPFAM" id="SSF48264">
    <property type="entry name" value="Cytochrome P450"/>
    <property type="match status" value="1"/>
</dbReference>
<dbReference type="InterPro" id="IPR050182">
    <property type="entry name" value="Cytochrome_P450_fam2"/>
</dbReference>
<gene>
    <name evidence="4" type="ORF">SKAU_G00116430</name>
</gene>
<reference evidence="4" key="1">
    <citation type="journal article" date="2023" name="Science">
        <title>Genome structures resolve the early diversification of teleost fishes.</title>
        <authorList>
            <person name="Parey E."/>
            <person name="Louis A."/>
            <person name="Montfort J."/>
            <person name="Bouchez O."/>
            <person name="Roques C."/>
            <person name="Iampietro C."/>
            <person name="Lluch J."/>
            <person name="Castinel A."/>
            <person name="Donnadieu C."/>
            <person name="Desvignes T."/>
            <person name="Floi Bucao C."/>
            <person name="Jouanno E."/>
            <person name="Wen M."/>
            <person name="Mejri S."/>
            <person name="Dirks R."/>
            <person name="Jansen H."/>
            <person name="Henkel C."/>
            <person name="Chen W.J."/>
            <person name="Zahm M."/>
            <person name="Cabau C."/>
            <person name="Klopp C."/>
            <person name="Thompson A.W."/>
            <person name="Robinson-Rechavi M."/>
            <person name="Braasch I."/>
            <person name="Lecointre G."/>
            <person name="Bobe J."/>
            <person name="Postlethwait J.H."/>
            <person name="Berthelot C."/>
            <person name="Roest Crollius H."/>
            <person name="Guiguen Y."/>
        </authorList>
    </citation>
    <scope>NUCLEOTIDE SEQUENCE</scope>
    <source>
        <strain evidence="4">WJC10195</strain>
    </source>
</reference>
<name>A0A9Q1FMT6_SYNKA</name>
<dbReference type="Gene3D" id="1.10.630.10">
    <property type="entry name" value="Cytochrome P450"/>
    <property type="match status" value="1"/>
</dbReference>
<dbReference type="AlphaFoldDB" id="A0A9Q1FMT6"/>
<evidence type="ECO:0000256" key="2">
    <source>
        <dbReference type="ARBA" id="ARBA00022723"/>
    </source>
</evidence>
<evidence type="ECO:0000313" key="4">
    <source>
        <dbReference type="EMBL" id="KAJ8362812.1"/>
    </source>
</evidence>
<proteinExistence type="inferred from homology"/>
<dbReference type="GO" id="GO:0020037">
    <property type="term" value="F:heme binding"/>
    <property type="evidence" value="ECO:0007669"/>
    <property type="project" value="InterPro"/>
</dbReference>
<dbReference type="Pfam" id="PF00067">
    <property type="entry name" value="p450"/>
    <property type="match status" value="1"/>
</dbReference>
<dbReference type="InterPro" id="IPR036396">
    <property type="entry name" value="Cyt_P450_sf"/>
</dbReference>
<protein>
    <submittedName>
        <fullName evidence="4">Uncharacterized protein</fullName>
    </submittedName>
</protein>
<dbReference type="Proteomes" id="UP001152622">
    <property type="component" value="Chromosome 4"/>
</dbReference>
<dbReference type="GO" id="GO:0016712">
    <property type="term" value="F:oxidoreductase activity, acting on paired donors, with incorporation or reduction of molecular oxygen, reduced flavin or flavoprotein as one donor, and incorporation of one atom of oxygen"/>
    <property type="evidence" value="ECO:0007669"/>
    <property type="project" value="TreeGrafter"/>
</dbReference>
<keyword evidence="5" id="KW-1185">Reference proteome</keyword>
<dbReference type="InterPro" id="IPR001128">
    <property type="entry name" value="Cyt_P450"/>
</dbReference>
<evidence type="ECO:0000313" key="5">
    <source>
        <dbReference type="Proteomes" id="UP001152622"/>
    </source>
</evidence>
<dbReference type="GO" id="GO:0005506">
    <property type="term" value="F:iron ion binding"/>
    <property type="evidence" value="ECO:0007669"/>
    <property type="project" value="InterPro"/>
</dbReference>